<dbReference type="PANTHER" id="PTHR30269">
    <property type="entry name" value="TRANSMEMBRANE PROTEIN YFCA"/>
    <property type="match status" value="1"/>
</dbReference>
<evidence type="ECO:0000256" key="1">
    <source>
        <dbReference type="ARBA" id="ARBA00004651"/>
    </source>
</evidence>
<feature type="transmembrane region" description="Helical" evidence="8">
    <location>
        <begin position="166"/>
        <end position="188"/>
    </location>
</feature>
<keyword evidence="4 8" id="KW-1003">Cell membrane</keyword>
<dbReference type="HOGENOM" id="CLU_054750_7_1_6"/>
<name>A0A0H2X4D9_XANC8</name>
<keyword evidence="5 8" id="KW-0812">Transmembrane</keyword>
<keyword evidence="6 8" id="KW-1133">Transmembrane helix</keyword>
<keyword evidence="7 8" id="KW-0472">Membrane</keyword>
<dbReference type="Pfam" id="PF01925">
    <property type="entry name" value="TauE"/>
    <property type="match status" value="1"/>
</dbReference>
<feature type="transmembrane region" description="Helical" evidence="8">
    <location>
        <begin position="194"/>
        <end position="213"/>
    </location>
</feature>
<evidence type="ECO:0000256" key="5">
    <source>
        <dbReference type="ARBA" id="ARBA00022692"/>
    </source>
</evidence>
<evidence type="ECO:0000256" key="4">
    <source>
        <dbReference type="ARBA" id="ARBA00022475"/>
    </source>
</evidence>
<dbReference type="PANTHER" id="PTHR30269:SF32">
    <property type="entry name" value="MEMBRANE TRANSPORTER PROTEIN-RELATED"/>
    <property type="match status" value="1"/>
</dbReference>
<dbReference type="GO" id="GO:0005886">
    <property type="term" value="C:plasma membrane"/>
    <property type="evidence" value="ECO:0007669"/>
    <property type="project" value="UniProtKB-SubCell"/>
</dbReference>
<protein>
    <recommendedName>
        <fullName evidence="8">Probable membrane transporter protein</fullName>
    </recommendedName>
</protein>
<sequence length="247" mass="25961">MNDDALHWVLIAGVFLLAGGVKGVAGMGLPTVSMGLLGLWLPPSQAAALLVLPSLVTNLQQAWGPAPGALLRRLWPLLALMSVGTWLTAGLIIGGDPRTLRAALGVLLVAYALLGLARWQWTLPPHHERWASPLTGLISGLLNGATGVVVVPIAPYFAALGLPRELLIRALATCFGTATLALAIALVWQGGVQLSAGVPSLLALLPTALGMWAGTRVRRRISAEMFRRVFFGTLLLLGLQACWQALA</sequence>
<organism evidence="9 10">
    <name type="scientific">Xanthomonas campestris pv. campestris (strain 8004)</name>
    <dbReference type="NCBI Taxonomy" id="314565"/>
    <lineage>
        <taxon>Bacteria</taxon>
        <taxon>Pseudomonadati</taxon>
        <taxon>Pseudomonadota</taxon>
        <taxon>Gammaproteobacteria</taxon>
        <taxon>Lysobacterales</taxon>
        <taxon>Lysobacteraceae</taxon>
        <taxon>Xanthomonas</taxon>
    </lineage>
</organism>
<feature type="transmembrane region" description="Helical" evidence="8">
    <location>
        <begin position="225"/>
        <end position="246"/>
    </location>
</feature>
<evidence type="ECO:0000256" key="2">
    <source>
        <dbReference type="ARBA" id="ARBA00009142"/>
    </source>
</evidence>
<feature type="transmembrane region" description="Helical" evidence="8">
    <location>
        <begin position="141"/>
        <end position="159"/>
    </location>
</feature>
<feature type="transmembrane region" description="Helical" evidence="8">
    <location>
        <begin position="6"/>
        <end position="25"/>
    </location>
</feature>
<evidence type="ECO:0000256" key="8">
    <source>
        <dbReference type="RuleBase" id="RU363041"/>
    </source>
</evidence>
<dbReference type="InterPro" id="IPR052017">
    <property type="entry name" value="TSUP"/>
</dbReference>
<dbReference type="InterPro" id="IPR002781">
    <property type="entry name" value="TM_pro_TauE-like"/>
</dbReference>
<dbReference type="EMBL" id="CP000050">
    <property type="protein sequence ID" value="AAY47793.1"/>
    <property type="molecule type" value="Genomic_DNA"/>
</dbReference>
<evidence type="ECO:0000313" key="10">
    <source>
        <dbReference type="Proteomes" id="UP000000420"/>
    </source>
</evidence>
<feature type="transmembrane region" description="Helical" evidence="8">
    <location>
        <begin position="75"/>
        <end position="95"/>
    </location>
</feature>
<gene>
    <name evidence="9" type="ordered locus">XC_0715</name>
</gene>
<keyword evidence="3" id="KW-0813">Transport</keyword>
<dbReference type="AlphaFoldDB" id="A0A0H2X4D9"/>
<dbReference type="Proteomes" id="UP000000420">
    <property type="component" value="Chromosome"/>
</dbReference>
<evidence type="ECO:0000313" key="9">
    <source>
        <dbReference type="EMBL" id="AAY47793.1"/>
    </source>
</evidence>
<evidence type="ECO:0000256" key="3">
    <source>
        <dbReference type="ARBA" id="ARBA00022448"/>
    </source>
</evidence>
<comment type="subcellular location">
    <subcellularLocation>
        <location evidence="1 8">Cell membrane</location>
        <topology evidence="1 8">Multi-pass membrane protein</topology>
    </subcellularLocation>
</comment>
<accession>A0A0H2X4D9</accession>
<feature type="transmembrane region" description="Helical" evidence="8">
    <location>
        <begin position="102"/>
        <end position="121"/>
    </location>
</feature>
<evidence type="ECO:0000256" key="7">
    <source>
        <dbReference type="ARBA" id="ARBA00023136"/>
    </source>
</evidence>
<comment type="similarity">
    <text evidence="2 8">Belongs to the 4-toluene sulfonate uptake permease (TSUP) (TC 2.A.102) family.</text>
</comment>
<dbReference type="RefSeq" id="WP_011038547.1">
    <property type="nucleotide sequence ID" value="NC_007086.1"/>
</dbReference>
<dbReference type="KEGG" id="xcb:XC_0715"/>
<proteinExistence type="inferred from homology"/>
<reference evidence="9 10" key="1">
    <citation type="journal article" date="2005" name="Genome Res.">
        <title>Comparative and functional genomic analyses of the pathogenicity of phytopathogen Xanthomonas campestris pv. campestris.</title>
        <authorList>
            <person name="Qian W."/>
            <person name="Jia Y."/>
            <person name="Ren S.X."/>
            <person name="He Y.Q."/>
            <person name="Feng J.X."/>
            <person name="Lu L.F."/>
            <person name="Sun Q."/>
            <person name="Ying G."/>
            <person name="Tang D.J."/>
            <person name="Tang H."/>
            <person name="Wu W."/>
            <person name="Hao P."/>
            <person name="Wang L."/>
            <person name="Jiang B.L."/>
            <person name="Zeng S."/>
            <person name="Gu W.Y."/>
            <person name="Lu G."/>
            <person name="Rong L."/>
            <person name="Tian Y."/>
            <person name="Yao Z."/>
            <person name="Fu G."/>
            <person name="Chen B."/>
            <person name="Fang R."/>
            <person name="Qiang B."/>
            <person name="Chen Z."/>
            <person name="Zhao G.P."/>
            <person name="Tang J.L."/>
            <person name="He C."/>
        </authorList>
    </citation>
    <scope>NUCLEOTIDE SEQUENCE [LARGE SCALE GENOMIC DNA]</scope>
    <source>
        <strain evidence="9 10">8004</strain>
    </source>
</reference>
<evidence type="ECO:0000256" key="6">
    <source>
        <dbReference type="ARBA" id="ARBA00022989"/>
    </source>
</evidence>